<protein>
    <submittedName>
        <fullName evidence="1">Uncharacterized protein</fullName>
    </submittedName>
</protein>
<sequence>MSELQTITLNNGVQLGTDHLDLWLITADKSQTVIDKEAPGIIETWQAVVKLYKAGKGKIRAIGVSNFAKKHLEMIIEATGVVPAVCQIEAHPGLQQVELEAYGKEQGIHFAAYSPLGNNITGRPRIVDSQQVKQIADEIGADTAQVLIAWVLEKGFSVIPKSVTPSRIESNFQEIKLSKQHVDTINELGKKNPVRYNTPFLYSPQWDIDVFDTPEERDASLKVW</sequence>
<dbReference type="Proteomes" id="UP001234202">
    <property type="component" value="Unassembled WGS sequence"/>
</dbReference>
<evidence type="ECO:0000313" key="1">
    <source>
        <dbReference type="EMBL" id="KAJ9117373.1"/>
    </source>
</evidence>
<evidence type="ECO:0000313" key="2">
    <source>
        <dbReference type="Proteomes" id="UP001234202"/>
    </source>
</evidence>
<accession>A0ACC2X0T0</accession>
<keyword evidence="2" id="KW-1185">Reference proteome</keyword>
<reference evidence="1" key="1">
    <citation type="submission" date="2023-04" db="EMBL/GenBank/DDBJ databases">
        <title>Draft Genome sequencing of Naganishia species isolated from polar environments using Oxford Nanopore Technology.</title>
        <authorList>
            <person name="Leo P."/>
            <person name="Venkateswaran K."/>
        </authorList>
    </citation>
    <scope>NUCLEOTIDE SEQUENCE</scope>
    <source>
        <strain evidence="1">DBVPG 5303</strain>
    </source>
</reference>
<gene>
    <name evidence="1" type="ORF">QFC24_006467</name>
</gene>
<dbReference type="EMBL" id="JASBWV010000032">
    <property type="protein sequence ID" value="KAJ9117373.1"/>
    <property type="molecule type" value="Genomic_DNA"/>
</dbReference>
<comment type="caution">
    <text evidence="1">The sequence shown here is derived from an EMBL/GenBank/DDBJ whole genome shotgun (WGS) entry which is preliminary data.</text>
</comment>
<proteinExistence type="predicted"/>
<organism evidence="1 2">
    <name type="scientific">Naganishia onofrii</name>
    <dbReference type="NCBI Taxonomy" id="1851511"/>
    <lineage>
        <taxon>Eukaryota</taxon>
        <taxon>Fungi</taxon>
        <taxon>Dikarya</taxon>
        <taxon>Basidiomycota</taxon>
        <taxon>Agaricomycotina</taxon>
        <taxon>Tremellomycetes</taxon>
        <taxon>Filobasidiales</taxon>
        <taxon>Filobasidiaceae</taxon>
        <taxon>Naganishia</taxon>
    </lineage>
</organism>
<name>A0ACC2X0T0_9TREE</name>